<evidence type="ECO:0000313" key="1">
    <source>
        <dbReference type="EMBL" id="CAA9209759.1"/>
    </source>
</evidence>
<keyword evidence="1" id="KW-0067">ATP-binding</keyword>
<name>A0A6J4GYX9_9ACTN</name>
<accession>A0A6J4GYX9</accession>
<dbReference type="InterPro" id="IPR021456">
    <property type="entry name" value="DUF3107"/>
</dbReference>
<sequence>MDVRIGVTQTPKEIEVELPSSADRAQVVKDIEASLANGEGVLWLTDRRGRTVGVPSAKVAYVEIGSSNDERRVGFGVG</sequence>
<proteinExistence type="predicted"/>
<keyword evidence="1" id="KW-0547">Nucleotide-binding</keyword>
<dbReference type="GO" id="GO:0005524">
    <property type="term" value="F:ATP binding"/>
    <property type="evidence" value="ECO:0007669"/>
    <property type="project" value="UniProtKB-KW"/>
</dbReference>
<dbReference type="AlphaFoldDB" id="A0A6J4GYX9"/>
<dbReference type="Pfam" id="PF11305">
    <property type="entry name" value="DUF3107"/>
    <property type="match status" value="1"/>
</dbReference>
<organism evidence="1">
    <name type="scientific">uncultured Acidimicrobiales bacterium</name>
    <dbReference type="NCBI Taxonomy" id="310071"/>
    <lineage>
        <taxon>Bacteria</taxon>
        <taxon>Bacillati</taxon>
        <taxon>Actinomycetota</taxon>
        <taxon>Acidimicrobiia</taxon>
        <taxon>Acidimicrobiales</taxon>
        <taxon>environmental samples</taxon>
    </lineage>
</organism>
<gene>
    <name evidence="1" type="ORF">AVDCRST_MAG50-963</name>
</gene>
<reference evidence="1" key="1">
    <citation type="submission" date="2020-02" db="EMBL/GenBank/DDBJ databases">
        <authorList>
            <person name="Meier V. D."/>
        </authorList>
    </citation>
    <scope>NUCLEOTIDE SEQUENCE</scope>
    <source>
        <strain evidence="1">AVDCRST_MAG50</strain>
    </source>
</reference>
<dbReference type="EMBL" id="CADCTF010000001">
    <property type="protein sequence ID" value="CAA9209759.1"/>
    <property type="molecule type" value="Genomic_DNA"/>
</dbReference>
<protein>
    <submittedName>
        <fullName evidence="1">ATP-binding protein</fullName>
    </submittedName>
</protein>